<dbReference type="PANTHER" id="PTHR36009:SF3">
    <property type="entry name" value="TRANSMEMBRANE PROTEIN"/>
    <property type="match status" value="1"/>
</dbReference>
<feature type="transmembrane region" description="Helical" evidence="2">
    <location>
        <begin position="111"/>
        <end position="128"/>
    </location>
</feature>
<accession>A0AAV1C3T9</accession>
<evidence type="ECO:0000313" key="3">
    <source>
        <dbReference type="EMBL" id="CAI9089838.1"/>
    </source>
</evidence>
<feature type="region of interest" description="Disordered" evidence="1">
    <location>
        <begin position="76"/>
        <end position="105"/>
    </location>
</feature>
<dbReference type="Proteomes" id="UP001161247">
    <property type="component" value="Chromosome 1"/>
</dbReference>
<feature type="transmembrane region" description="Helical" evidence="2">
    <location>
        <begin position="303"/>
        <end position="323"/>
    </location>
</feature>
<organism evidence="3 4">
    <name type="scientific">Oldenlandia corymbosa var. corymbosa</name>
    <dbReference type="NCBI Taxonomy" id="529605"/>
    <lineage>
        <taxon>Eukaryota</taxon>
        <taxon>Viridiplantae</taxon>
        <taxon>Streptophyta</taxon>
        <taxon>Embryophyta</taxon>
        <taxon>Tracheophyta</taxon>
        <taxon>Spermatophyta</taxon>
        <taxon>Magnoliopsida</taxon>
        <taxon>eudicotyledons</taxon>
        <taxon>Gunneridae</taxon>
        <taxon>Pentapetalae</taxon>
        <taxon>asterids</taxon>
        <taxon>lamiids</taxon>
        <taxon>Gentianales</taxon>
        <taxon>Rubiaceae</taxon>
        <taxon>Rubioideae</taxon>
        <taxon>Spermacoceae</taxon>
        <taxon>Hedyotis-Oldenlandia complex</taxon>
        <taxon>Oldenlandia</taxon>
    </lineage>
</organism>
<keyword evidence="4" id="KW-1185">Reference proteome</keyword>
<name>A0AAV1C3T9_OLDCO</name>
<reference evidence="3" key="1">
    <citation type="submission" date="2023-03" db="EMBL/GenBank/DDBJ databases">
        <authorList>
            <person name="Julca I."/>
        </authorList>
    </citation>
    <scope>NUCLEOTIDE SEQUENCE</scope>
</reference>
<keyword evidence="2" id="KW-0472">Membrane</keyword>
<keyword evidence="2" id="KW-1133">Transmembrane helix</keyword>
<proteinExistence type="predicted"/>
<feature type="compositionally biased region" description="Basic and acidic residues" evidence="1">
    <location>
        <begin position="93"/>
        <end position="105"/>
    </location>
</feature>
<feature type="transmembrane region" description="Helical" evidence="2">
    <location>
        <begin position="157"/>
        <end position="177"/>
    </location>
</feature>
<evidence type="ECO:0000256" key="1">
    <source>
        <dbReference type="SAM" id="MobiDB-lite"/>
    </source>
</evidence>
<feature type="transmembrane region" description="Helical" evidence="2">
    <location>
        <begin position="230"/>
        <end position="250"/>
    </location>
</feature>
<keyword evidence="2" id="KW-0812">Transmembrane</keyword>
<protein>
    <submittedName>
        <fullName evidence="3">OLC1v1024487C6</fullName>
    </submittedName>
</protein>
<dbReference type="AlphaFoldDB" id="A0AAV1C3T9"/>
<dbReference type="PANTHER" id="PTHR36009">
    <property type="match status" value="1"/>
</dbReference>
<feature type="transmembrane region" description="Helical" evidence="2">
    <location>
        <begin position="189"/>
        <end position="210"/>
    </location>
</feature>
<evidence type="ECO:0000313" key="4">
    <source>
        <dbReference type="Proteomes" id="UP001161247"/>
    </source>
</evidence>
<gene>
    <name evidence="3" type="ORF">OLC1_LOCUS2108</name>
</gene>
<evidence type="ECO:0000256" key="2">
    <source>
        <dbReference type="SAM" id="Phobius"/>
    </source>
</evidence>
<sequence length="341" mass="38422">MSASTIFTTSNFSSFHLPLNSHNRIPPQKHHLLNSPRLCKEIWGKNGAISTKHLQLHKFEKGRSQLKKLCCHSSLNTEQNPQEPVFENEVSSEDDKNGGEGGEERDWTSSILLSGLYAGLLYYVFILAPNQTPSTDTYFVKKLLNVIGDDGFRMNEVLVALWYIMGLFPLVYSMLLLPSARSEKGSLPVWPFLVLSFFLGAYGLIPYFILWKPPPPPVDETEIKSWPLNFLESKVTAGITLAAGLGLIVYAGLSNGDVWKEFHLYFRSSRFIHAMSIDFLLLSTFAPFWVYNDMTARKWYDRGSWLLPVSLLPVVGPAVYILLRPSLSAMPALTNQSTPEE</sequence>
<feature type="transmembrane region" description="Helical" evidence="2">
    <location>
        <begin position="271"/>
        <end position="291"/>
    </location>
</feature>
<dbReference type="EMBL" id="OX459118">
    <property type="protein sequence ID" value="CAI9089838.1"/>
    <property type="molecule type" value="Genomic_DNA"/>
</dbReference>